<feature type="transmembrane region" description="Helical" evidence="8">
    <location>
        <begin position="14"/>
        <end position="35"/>
    </location>
</feature>
<evidence type="ECO:0000259" key="9">
    <source>
        <dbReference type="Pfam" id="PF01545"/>
    </source>
</evidence>
<comment type="similarity">
    <text evidence="2">Belongs to the cation diffusion facilitator (CDF) transporter (TC 2.A.4) family. SLC30A subfamily.</text>
</comment>
<dbReference type="PANTHER" id="PTHR11562">
    <property type="entry name" value="CATION EFFLUX PROTEIN/ ZINC TRANSPORTER"/>
    <property type="match status" value="1"/>
</dbReference>
<feature type="domain" description="Cation efflux protein transmembrane" evidence="9">
    <location>
        <begin position="15"/>
        <end position="206"/>
    </location>
</feature>
<dbReference type="SUPFAM" id="SSF161111">
    <property type="entry name" value="Cation efflux protein transmembrane domain-like"/>
    <property type="match status" value="1"/>
</dbReference>
<comment type="subcellular location">
    <subcellularLocation>
        <location evidence="1">Membrane</location>
        <topology evidence="1">Multi-pass membrane protein</topology>
    </subcellularLocation>
</comment>
<evidence type="ECO:0000256" key="1">
    <source>
        <dbReference type="ARBA" id="ARBA00004141"/>
    </source>
</evidence>
<dbReference type="AlphaFoldDB" id="H9BWP1"/>
<protein>
    <submittedName>
        <fullName evidence="11">Cation-efflux system membrane protein CzcD</fullName>
    </submittedName>
</protein>
<name>H9BWP1_9BACT</name>
<evidence type="ECO:0000256" key="5">
    <source>
        <dbReference type="ARBA" id="ARBA00022989"/>
    </source>
</evidence>
<feature type="transmembrane region" description="Helical" evidence="8">
    <location>
        <begin position="149"/>
        <end position="175"/>
    </location>
</feature>
<evidence type="ECO:0000256" key="2">
    <source>
        <dbReference type="ARBA" id="ARBA00008873"/>
    </source>
</evidence>
<dbReference type="EMBL" id="JQ085818">
    <property type="protein sequence ID" value="AFD03213.1"/>
    <property type="molecule type" value="Genomic_DNA"/>
</dbReference>
<keyword evidence="4 8" id="KW-0812">Transmembrane</keyword>
<feature type="transmembrane region" description="Helical" evidence="8">
    <location>
        <begin position="77"/>
        <end position="101"/>
    </location>
</feature>
<keyword evidence="6" id="KW-0406">Ion transport</keyword>
<dbReference type="Pfam" id="PF01545">
    <property type="entry name" value="Cation_efflux"/>
    <property type="match status" value="1"/>
</dbReference>
<dbReference type="InterPro" id="IPR027470">
    <property type="entry name" value="Cation_efflux_CTD"/>
</dbReference>
<accession>H9BWP1</accession>
<dbReference type="InterPro" id="IPR027469">
    <property type="entry name" value="Cation_efflux_TMD_sf"/>
</dbReference>
<evidence type="ECO:0000313" key="11">
    <source>
        <dbReference type="EMBL" id="AFD03213.1"/>
    </source>
</evidence>
<dbReference type="Gene3D" id="1.20.1510.10">
    <property type="entry name" value="Cation efflux protein transmembrane domain"/>
    <property type="match status" value="1"/>
</dbReference>
<proteinExistence type="inferred from homology"/>
<evidence type="ECO:0000259" key="10">
    <source>
        <dbReference type="Pfam" id="PF16916"/>
    </source>
</evidence>
<feature type="transmembrane region" description="Helical" evidence="8">
    <location>
        <begin position="181"/>
        <end position="198"/>
    </location>
</feature>
<dbReference type="InterPro" id="IPR036837">
    <property type="entry name" value="Cation_efflux_CTD_sf"/>
</dbReference>
<dbReference type="Pfam" id="PF16916">
    <property type="entry name" value="ZT_dimer"/>
    <property type="match status" value="1"/>
</dbReference>
<dbReference type="SUPFAM" id="SSF160240">
    <property type="entry name" value="Cation efflux protein cytoplasmic domain-like"/>
    <property type="match status" value="1"/>
</dbReference>
<feature type="transmembrane region" description="Helical" evidence="8">
    <location>
        <begin position="47"/>
        <end position="65"/>
    </location>
</feature>
<organism evidence="11">
    <name type="scientific">uncultured bacterium W4-21b</name>
    <dbReference type="NCBI Taxonomy" id="1130993"/>
    <lineage>
        <taxon>Bacteria</taxon>
        <taxon>environmental samples</taxon>
    </lineage>
</organism>
<dbReference type="GO" id="GO:0005886">
    <property type="term" value="C:plasma membrane"/>
    <property type="evidence" value="ECO:0007669"/>
    <property type="project" value="TreeGrafter"/>
</dbReference>
<dbReference type="NCBIfam" id="TIGR01297">
    <property type="entry name" value="CDF"/>
    <property type="match status" value="1"/>
</dbReference>
<keyword evidence="7 8" id="KW-0472">Membrane</keyword>
<evidence type="ECO:0000256" key="4">
    <source>
        <dbReference type="ARBA" id="ARBA00022692"/>
    </source>
</evidence>
<evidence type="ECO:0000256" key="6">
    <source>
        <dbReference type="ARBA" id="ARBA00023065"/>
    </source>
</evidence>
<dbReference type="InterPro" id="IPR058533">
    <property type="entry name" value="Cation_efflux_TM"/>
</dbReference>
<dbReference type="InterPro" id="IPR050681">
    <property type="entry name" value="CDF/SLC30A"/>
</dbReference>
<evidence type="ECO:0000256" key="7">
    <source>
        <dbReference type="ARBA" id="ARBA00023136"/>
    </source>
</evidence>
<evidence type="ECO:0000256" key="8">
    <source>
        <dbReference type="SAM" id="Phobius"/>
    </source>
</evidence>
<dbReference type="GO" id="GO:0005385">
    <property type="term" value="F:zinc ion transmembrane transporter activity"/>
    <property type="evidence" value="ECO:0007669"/>
    <property type="project" value="TreeGrafter"/>
</dbReference>
<dbReference type="PANTHER" id="PTHR11562:SF17">
    <property type="entry name" value="RE54080P-RELATED"/>
    <property type="match status" value="1"/>
</dbReference>
<sequence length="294" mass="32148">MAEQESLREESRKALWIALGLTFLFMIFEIAAGLFSHSLALLADAGHMLTDVLALSLALFAFWIADRPPTRRMSYGFHRAEILAALANGVLLINIVFYIVIEAFRRFRSPEAIAANVMIAFACLGLCINLVCALVIGRTRYKNLNLQGALFHVIADLLGSGAVLVGGVCVLFLGWDFADSLVSLVISFLIIVCAWKLLKDSVTILLEATPAHIDVQSVEEGLLSIEAVKNVHDLHVWTISSGKEALSAHLDVSDDGQPDAVIREVNSVLAEKFGIFHSTLQLESEKHEESGTDF</sequence>
<keyword evidence="5 8" id="KW-1133">Transmembrane helix</keyword>
<feature type="domain" description="Cation efflux protein cytoplasmic" evidence="10">
    <location>
        <begin position="211"/>
        <end position="284"/>
    </location>
</feature>
<evidence type="ECO:0000256" key="3">
    <source>
        <dbReference type="ARBA" id="ARBA00022448"/>
    </source>
</evidence>
<reference evidence="11" key="1">
    <citation type="submission" date="2011-11" db="EMBL/GenBank/DDBJ databases">
        <title>Construction and analysis of a metagenome of deep-sea sediment.</title>
        <authorList>
            <person name="Huo Y.-Y."/>
            <person name="Cheng H."/>
            <person name="Wu M."/>
        </authorList>
    </citation>
    <scope>NUCLEOTIDE SEQUENCE</scope>
</reference>
<keyword evidence="3" id="KW-0813">Transport</keyword>
<feature type="transmembrane region" description="Helical" evidence="8">
    <location>
        <begin position="113"/>
        <end position="137"/>
    </location>
</feature>
<dbReference type="InterPro" id="IPR002524">
    <property type="entry name" value="Cation_efflux"/>
</dbReference>